<feature type="region of interest" description="Disordered" evidence="14">
    <location>
        <begin position="412"/>
        <end position="452"/>
    </location>
</feature>
<dbReference type="InterPro" id="IPR047343">
    <property type="entry name" value="RUSC1_2"/>
</dbReference>
<dbReference type="SMART" id="SM00326">
    <property type="entry name" value="SH3"/>
    <property type="match status" value="1"/>
</dbReference>
<evidence type="ECO:0000256" key="1">
    <source>
        <dbReference type="ARBA" id="ARBA00004236"/>
    </source>
</evidence>
<feature type="compositionally biased region" description="Polar residues" evidence="14">
    <location>
        <begin position="753"/>
        <end position="762"/>
    </location>
</feature>
<dbReference type="SMART" id="SM00593">
    <property type="entry name" value="RUN"/>
    <property type="match status" value="1"/>
</dbReference>
<comment type="function">
    <text evidence="8">Associates with the adapter-like complex 4 (AP-4) and may therefore play a role in vesicular trafficking of proteins at the trans-Golgi network.</text>
</comment>
<feature type="region of interest" description="Disordered" evidence="14">
    <location>
        <begin position="651"/>
        <end position="684"/>
    </location>
</feature>
<evidence type="ECO:0000256" key="9">
    <source>
        <dbReference type="ARBA" id="ARBA00065409"/>
    </source>
</evidence>
<dbReference type="GO" id="GO:0005886">
    <property type="term" value="C:plasma membrane"/>
    <property type="evidence" value="ECO:0007669"/>
    <property type="project" value="UniProtKB-SubCell"/>
</dbReference>
<dbReference type="InterPro" id="IPR001452">
    <property type="entry name" value="SH3_domain"/>
</dbReference>
<evidence type="ECO:0000256" key="2">
    <source>
        <dbReference type="ARBA" id="ARBA00004514"/>
    </source>
</evidence>
<accession>A0A8D0X5X5</accession>
<evidence type="ECO:0000313" key="18">
    <source>
        <dbReference type="Proteomes" id="UP000694570"/>
    </source>
</evidence>
<sequence length="1468" mass="156960">MPLFELSRMDSPPKLTGETLIVHHIPLVHCQVPDRQCCGGASGGSGSTRPNPFCPPELGLTQPDQDLGQADSLLYNSLHSAPGGSVRSTDSTKSRGRDGRGPGAPKRHNPFLLQEGVAEPGLGDQYDDSIGDITTQQSFHLHGAGKPTFHLSSFQLPPPAPRVGRPWGTTRSRAGVVEGQEQEPVTTLNTQQCSSSHCCRPELEAETMELDECGGPGGSGSGGGASDISGFSFDQEWKLSSDDSPRNPRFSGSGPQHCRCSSTSSQSEAADQSMGYVSDSSCNSSDGVLVTFSTLYNKMHGNSHANLNSAPQSCSDSSFCSHSDPGAFYLDLQPSPAESKMSCESHHPDSGGREGGYGCPHASSPELDANCNSYRPHCEPCPAVADLTACFQSQARLVVATQNYYKLVTCDLSSQSSPSPAGSSITSCSEEHTKISPAPGPGPDPGSSQPSEYYLFQKPEAQTEEQEAVGSAMEAAAPMGPNVIEGQVYTNTSPPNLSTGRQRSRSYDRSLERSPAVRLGSLERMLSCPVRLSEGPAALTVPGSPPRRVTSFAELAKGRKKAAGSGSPPLRVSVGDSSQEFSPIQEAQQDRVGPLDEGTHCSHSLPPMPLEPGMDLVGPEPWSTQVCQGPQSSEMTPAGLRAAGQGPLAQLMDPGPALPGSPANNHTQRDARARADGGGTESRPVLRYSKEQRPTTLPIQPFVFQHHFPKQLAKARALHSLSQLYSLSGCNRVQQPAPLAVPNAQAPALAPSEESQAPTSREQAAATESPPLWSHSCPPAVRPATSQQPQKENQKILPLAEYRLHGTGSLPPLGSWRSSLSRAESLARGGGEGSMASRPSNANHLSPQALKWREYRRKNPLGPPGLSGSLDRRPQEARLARRNPIFEFPGSLSAVGHLNCRLNGQVVKPLPLTCPDFQDPFSLTEKPPAEFCLSPDGNSEAVSIDLLQKKGLVKAVNTAVDLIVAHFGTSRDPGVKAKLGNSSVSPNVGHLVLKYLCPAVRAVLEDGLKAFVLDVIIGQRKNTPWSVVEASTQLGPSTKVLHGLYNKVSQFPELTSHTMRFNAFILGLLNIRSLEFWFNHLYNHEDIIQTHYQPWGFLNAAHTVCPGLFEELLLLLQPLALLPFSLDLLFQHRLLQSGQQQRQHKELLRVSQDLLLSAHSTLQLARSRGQEGPGDMDRAAHGERVKGVGAPEGGEDEEEEEETEAAGSSGRGRWARSGQAGWWYQLMQSSQVYIDGSTEGSRFPRGGSNSSSGSSSEKKKGAGSGGPPPREGVVEGAEACPAPEETLGRDRGWPFWMGSPPDSVLAELRRSREREGSAAPPAESEEGASEPSPGGIKWGHLFGSRKAQREARPTNRLPSDWLSLDKSMFQLVAQTVGARREPEPKESLQEPHSPALPSKSPCEVKALCHHLATGPGQLSFRKGDILRVLGPAGGDWLRCSRGPDTGLVPLAYVTLTPTPSPTPGSSQN</sequence>
<evidence type="ECO:0000259" key="16">
    <source>
        <dbReference type="PROSITE" id="PS50826"/>
    </source>
</evidence>
<dbReference type="Proteomes" id="UP000694726">
    <property type="component" value="Unplaced"/>
</dbReference>
<feature type="compositionally biased region" description="Basic and acidic residues" evidence="14">
    <location>
        <begin position="1378"/>
        <end position="1389"/>
    </location>
</feature>
<dbReference type="SUPFAM" id="SSF140741">
    <property type="entry name" value="RUN domain-like"/>
    <property type="match status" value="1"/>
</dbReference>
<dbReference type="InterPro" id="IPR004012">
    <property type="entry name" value="Run_dom"/>
</dbReference>
<feature type="region of interest" description="Disordered" evidence="14">
    <location>
        <begin position="1236"/>
        <end position="1359"/>
    </location>
</feature>
<keyword evidence="5" id="KW-0963">Cytoplasm</keyword>
<feature type="compositionally biased region" description="Low complexity" evidence="14">
    <location>
        <begin position="413"/>
        <end position="428"/>
    </location>
</feature>
<dbReference type="GO" id="GO:0005829">
    <property type="term" value="C:cytosol"/>
    <property type="evidence" value="ECO:0007669"/>
    <property type="project" value="UniProtKB-SubCell"/>
</dbReference>
<evidence type="ECO:0000256" key="4">
    <source>
        <dbReference type="ARBA" id="ARBA00022475"/>
    </source>
</evidence>
<feature type="compositionally biased region" description="Basic and acidic residues" evidence="14">
    <location>
        <begin position="1307"/>
        <end position="1316"/>
    </location>
</feature>
<evidence type="ECO:0000256" key="5">
    <source>
        <dbReference type="ARBA" id="ARBA00022490"/>
    </source>
</evidence>
<evidence type="ECO:0000256" key="3">
    <source>
        <dbReference type="ARBA" id="ARBA00022443"/>
    </source>
</evidence>
<feature type="compositionally biased region" description="Acidic residues" evidence="14">
    <location>
        <begin position="1193"/>
        <end position="1204"/>
    </location>
</feature>
<dbReference type="InterPro" id="IPR036028">
    <property type="entry name" value="SH3-like_dom_sf"/>
</dbReference>
<feature type="domain" description="SH3" evidence="15">
    <location>
        <begin position="1399"/>
        <end position="1458"/>
    </location>
</feature>
<keyword evidence="4" id="KW-1003">Cell membrane</keyword>
<comment type="subcellular location">
    <subcellularLocation>
        <location evidence="1">Cell membrane</location>
    </subcellularLocation>
    <subcellularLocation>
        <location evidence="2">Cytoplasm</location>
        <location evidence="2">Cytosol</location>
    </subcellularLocation>
</comment>
<dbReference type="PANTHER" id="PTHR15591">
    <property type="entry name" value="RUN AND SH3 DOMAIN CONTAINING"/>
    <property type="match status" value="1"/>
</dbReference>
<evidence type="ECO:0000256" key="12">
    <source>
        <dbReference type="ARBA" id="ARBA00081448"/>
    </source>
</evidence>
<feature type="compositionally biased region" description="Polar residues" evidence="14">
    <location>
        <begin position="488"/>
        <end position="501"/>
    </location>
</feature>
<dbReference type="InterPro" id="IPR037213">
    <property type="entry name" value="Run_dom_sf"/>
</dbReference>
<dbReference type="Ensembl" id="ENSSSCT00050005508.1">
    <property type="protein sequence ID" value="ENSSSCP00050002301.1"/>
    <property type="gene ID" value="ENSSSCG00050004044.1"/>
</dbReference>
<dbReference type="Pfam" id="PF14604">
    <property type="entry name" value="SH3_9"/>
    <property type="match status" value="1"/>
</dbReference>
<comment type="subunit">
    <text evidence="9">Associated component of the adapter-like complex 4 (AP-4). Interacts with active RAB1A and RAB1B, and with GOLGA2. Interacts (via RUN domain) with RAB35 (GTP-bound form); the interaction recruits RUSC2 to the plasma membrane.</text>
</comment>
<evidence type="ECO:0000313" key="17">
    <source>
        <dbReference type="Ensembl" id="ENSSSCP00030032895.1"/>
    </source>
</evidence>
<feature type="compositionally biased region" description="Basic and acidic residues" evidence="14">
    <location>
        <begin position="237"/>
        <end position="246"/>
    </location>
</feature>
<feature type="region of interest" description="Disordered" evidence="14">
    <location>
        <begin position="1165"/>
        <end position="1214"/>
    </location>
</feature>
<evidence type="ECO:0000256" key="11">
    <source>
        <dbReference type="ARBA" id="ARBA00078463"/>
    </source>
</evidence>
<evidence type="ECO:0000256" key="14">
    <source>
        <dbReference type="SAM" id="MobiDB-lite"/>
    </source>
</evidence>
<feature type="region of interest" description="Disordered" evidence="14">
    <location>
        <begin position="41"/>
        <end position="112"/>
    </location>
</feature>
<dbReference type="SUPFAM" id="SSF50044">
    <property type="entry name" value="SH3-domain"/>
    <property type="match status" value="1"/>
</dbReference>
<dbReference type="Gene3D" id="1.20.58.900">
    <property type="match status" value="1"/>
</dbReference>
<keyword evidence="3 13" id="KW-0728">SH3 domain</keyword>
<dbReference type="PROSITE" id="PS50002">
    <property type="entry name" value="SH3"/>
    <property type="match status" value="1"/>
</dbReference>
<feature type="compositionally biased region" description="Low complexity" evidence="14">
    <location>
        <begin position="1205"/>
        <end position="1214"/>
    </location>
</feature>
<dbReference type="Gene3D" id="2.30.30.40">
    <property type="entry name" value="SH3 Domains"/>
    <property type="match status" value="1"/>
</dbReference>
<feature type="compositionally biased region" description="Low complexity" evidence="14">
    <location>
        <begin position="1240"/>
        <end position="1255"/>
    </location>
</feature>
<reference evidence="17" key="1">
    <citation type="submission" date="2025-05" db="UniProtKB">
        <authorList>
            <consortium name="Ensembl"/>
        </authorList>
    </citation>
    <scope>IDENTIFICATION</scope>
</reference>
<evidence type="ECO:0000256" key="13">
    <source>
        <dbReference type="PROSITE-ProRule" id="PRU00192"/>
    </source>
</evidence>
<dbReference type="CDD" id="cd17702">
    <property type="entry name" value="RUN_RUSC2"/>
    <property type="match status" value="1"/>
</dbReference>
<evidence type="ECO:0000256" key="6">
    <source>
        <dbReference type="ARBA" id="ARBA00022553"/>
    </source>
</evidence>
<feature type="region of interest" description="Disordered" evidence="14">
    <location>
        <begin position="824"/>
        <end position="844"/>
    </location>
</feature>
<evidence type="ECO:0000259" key="15">
    <source>
        <dbReference type="PROSITE" id="PS50002"/>
    </source>
</evidence>
<feature type="region of interest" description="Disordered" evidence="14">
    <location>
        <begin position="237"/>
        <end position="265"/>
    </location>
</feature>
<organism evidence="17 18">
    <name type="scientific">Sus scrofa</name>
    <name type="common">Pig</name>
    <dbReference type="NCBI Taxonomy" id="9823"/>
    <lineage>
        <taxon>Eukaryota</taxon>
        <taxon>Metazoa</taxon>
        <taxon>Chordata</taxon>
        <taxon>Craniata</taxon>
        <taxon>Vertebrata</taxon>
        <taxon>Euteleostomi</taxon>
        <taxon>Mammalia</taxon>
        <taxon>Eutheria</taxon>
        <taxon>Laurasiatheria</taxon>
        <taxon>Artiodactyla</taxon>
        <taxon>Suina</taxon>
        <taxon>Suidae</taxon>
        <taxon>Sus</taxon>
    </lineage>
</organism>
<dbReference type="Pfam" id="PF02759">
    <property type="entry name" value="RUN"/>
    <property type="match status" value="1"/>
</dbReference>
<feature type="domain" description="RUN" evidence="16">
    <location>
        <begin position="987"/>
        <end position="1131"/>
    </location>
</feature>
<dbReference type="PANTHER" id="PTHR15591:SF14">
    <property type="entry name" value="AP-4 COMPLEX ACCESSORY SUBUNIT RUSC2"/>
    <property type="match status" value="1"/>
</dbReference>
<evidence type="ECO:0000256" key="10">
    <source>
        <dbReference type="ARBA" id="ARBA00068554"/>
    </source>
</evidence>
<dbReference type="Proteomes" id="UP000694570">
    <property type="component" value="Unplaced"/>
</dbReference>
<dbReference type="PROSITE" id="PS50826">
    <property type="entry name" value="RUN"/>
    <property type="match status" value="1"/>
</dbReference>
<feature type="region of interest" description="Disordered" evidence="14">
    <location>
        <begin position="484"/>
        <end position="512"/>
    </location>
</feature>
<feature type="compositionally biased region" description="Basic and acidic residues" evidence="14">
    <location>
        <begin position="1175"/>
        <end position="1186"/>
    </location>
</feature>
<dbReference type="FunFam" id="2.30.30.40:FF:000228">
    <property type="entry name" value="RUN and SH3 domain containing 2"/>
    <property type="match status" value="1"/>
</dbReference>
<evidence type="ECO:0000256" key="7">
    <source>
        <dbReference type="ARBA" id="ARBA00023136"/>
    </source>
</evidence>
<evidence type="ECO:0000256" key="8">
    <source>
        <dbReference type="ARBA" id="ARBA00054808"/>
    </source>
</evidence>
<protein>
    <recommendedName>
        <fullName evidence="10">AP-4 complex accessory subunit RUSC2</fullName>
    </recommendedName>
    <alternativeName>
        <fullName evidence="12">Interacting protein of Rab1</fullName>
    </alternativeName>
    <alternativeName>
        <fullName evidence="11">RUN and SH3 domain-containing protein 2</fullName>
    </alternativeName>
</protein>
<dbReference type="Proteomes" id="UP000694571">
    <property type="component" value="Unplaced"/>
</dbReference>
<feature type="compositionally biased region" description="Basic and acidic residues" evidence="14">
    <location>
        <begin position="90"/>
        <end position="100"/>
    </location>
</feature>
<dbReference type="Ensembl" id="ENSSSCT00015014466.1">
    <property type="protein sequence ID" value="ENSSSCP00015005610.1"/>
    <property type="gene ID" value="ENSSSCG00015010870.1"/>
</dbReference>
<keyword evidence="7" id="KW-0472">Membrane</keyword>
<feature type="region of interest" description="Disordered" evidence="14">
    <location>
        <begin position="1376"/>
        <end position="1398"/>
    </location>
</feature>
<dbReference type="InterPro" id="IPR047342">
    <property type="entry name" value="RUN_RUSC2"/>
</dbReference>
<feature type="region of interest" description="Disordered" evidence="14">
    <location>
        <begin position="743"/>
        <end position="792"/>
    </location>
</feature>
<keyword evidence="6" id="KW-0597">Phosphoprotein</keyword>
<dbReference type="Ensembl" id="ENSSSCT00030072136.1">
    <property type="protein sequence ID" value="ENSSSCP00030032895.1"/>
    <property type="gene ID" value="ENSSSCG00030051737.1"/>
</dbReference>
<name>A0A8D0X5X5_PIG</name>
<proteinExistence type="predicted"/>
<dbReference type="FunFam" id="1.20.58.900:FF:000006">
    <property type="entry name" value="RUN and SH3 domain containing 1"/>
    <property type="match status" value="1"/>
</dbReference>